<dbReference type="SUPFAM" id="SSF50998">
    <property type="entry name" value="Quinoprotein alcohol dehydrogenase-like"/>
    <property type="match status" value="1"/>
</dbReference>
<organism evidence="2 3">
    <name type="scientific">Brevibacterium spongiae</name>
    <dbReference type="NCBI Taxonomy" id="2909672"/>
    <lineage>
        <taxon>Bacteria</taxon>
        <taxon>Bacillati</taxon>
        <taxon>Actinomycetota</taxon>
        <taxon>Actinomycetes</taxon>
        <taxon>Micrococcales</taxon>
        <taxon>Brevibacteriaceae</taxon>
        <taxon>Brevibacterium</taxon>
    </lineage>
</organism>
<gene>
    <name evidence="2" type="ORF">L1F31_06405</name>
</gene>
<protein>
    <submittedName>
        <fullName evidence="2">Arylsulfotransferase family protein</fullName>
    </submittedName>
</protein>
<dbReference type="InterPro" id="IPR053143">
    <property type="entry name" value="Arylsulfate_ST"/>
</dbReference>
<evidence type="ECO:0000256" key="1">
    <source>
        <dbReference type="SAM" id="SignalP"/>
    </source>
</evidence>
<evidence type="ECO:0000313" key="3">
    <source>
        <dbReference type="Proteomes" id="UP001064879"/>
    </source>
</evidence>
<proteinExistence type="predicted"/>
<keyword evidence="1" id="KW-0732">Signal</keyword>
<dbReference type="RefSeq" id="WP_265419816.1">
    <property type="nucleotide sequence ID" value="NZ_CP093443.1"/>
</dbReference>
<dbReference type="InterPro" id="IPR011047">
    <property type="entry name" value="Quinoprotein_ADH-like_sf"/>
</dbReference>
<reference evidence="2" key="1">
    <citation type="submission" date="2022-03" db="EMBL/GenBank/DDBJ databases">
        <title>Brevibacterium spongiae sp. nov., isolated from marine sponge.</title>
        <authorList>
            <person name="Li Z."/>
            <person name="Zhang M."/>
        </authorList>
    </citation>
    <scope>NUCLEOTIDE SEQUENCE</scope>
    <source>
        <strain evidence="2">WHS-Z9</strain>
    </source>
</reference>
<keyword evidence="3" id="KW-1185">Reference proteome</keyword>
<dbReference type="Pfam" id="PF14269">
    <property type="entry name" value="Arylsulfotran_2"/>
    <property type="match status" value="1"/>
</dbReference>
<name>A0ABY5SRT7_9MICO</name>
<dbReference type="Proteomes" id="UP001064879">
    <property type="component" value="Chromosome"/>
</dbReference>
<sequence>MAKLRFVLAGLTATTLLLMGCTADADEDIPVAERWDFHSRPDLSPPKVDIDSTEFPADDGDLATVLAPKGQTAADDKSWVGGLILDAAGDPLWIREDGDSLWDLRVQEYRDEPVLTWWEGLAETPHTAGEVVILDTSYQEIARVGMGGELPKGTSDLHETTITDDDTMLLLSYVKTQTDLSSVGGEKDGWAWEGVVQEVDIATGEPLFEWRSLDAVPVDQSEAELKDGEGTEDEPYDYIHLNSISEDDDGKSFLVSARNTHAVYQLDRDSGELNWTLGGKASDFEMGEGATFAWQHDAHRRSDGTVTMFDNHAAPRLGDSRGLRLDVDEKKKRAEVVTEYPAPDDRSSGSQGNMQELDNGNVVVGWGSEPYVSEFTKDGKLLTDLTFVGGSNYRAYRSEWHAQPVAPPTATKSEPQAGLTRIHMSWNGATEVESWRVLSGDDEDHLSENDVVQRTGFETAADITPHGSKIVVEALDEDGQTLASTRVAPRSQ</sequence>
<dbReference type="EMBL" id="CP093443">
    <property type="protein sequence ID" value="UVI37275.1"/>
    <property type="molecule type" value="Genomic_DNA"/>
</dbReference>
<accession>A0ABY5SRT7</accession>
<feature type="chain" id="PRO_5045818420" evidence="1">
    <location>
        <begin position="26"/>
        <end position="492"/>
    </location>
</feature>
<dbReference type="PROSITE" id="PS51257">
    <property type="entry name" value="PROKAR_LIPOPROTEIN"/>
    <property type="match status" value="1"/>
</dbReference>
<dbReference type="PANTHER" id="PTHR35340:SF6">
    <property type="entry name" value="ASST-DOMAIN-CONTAINING PROTEIN"/>
    <property type="match status" value="1"/>
</dbReference>
<dbReference type="PANTHER" id="PTHR35340">
    <property type="entry name" value="PQQ ENZYME REPEAT PROTEIN-RELATED"/>
    <property type="match status" value="1"/>
</dbReference>
<evidence type="ECO:0000313" key="2">
    <source>
        <dbReference type="EMBL" id="UVI37275.1"/>
    </source>
</evidence>
<dbReference type="InterPro" id="IPR039535">
    <property type="entry name" value="ASST-like"/>
</dbReference>
<feature type="signal peptide" evidence="1">
    <location>
        <begin position="1"/>
        <end position="25"/>
    </location>
</feature>